<dbReference type="GO" id="GO:0005743">
    <property type="term" value="C:mitochondrial inner membrane"/>
    <property type="evidence" value="ECO:0007669"/>
    <property type="project" value="UniProtKB-SubCell"/>
</dbReference>
<evidence type="ECO:0000256" key="4">
    <source>
        <dbReference type="ARBA" id="ARBA00022448"/>
    </source>
</evidence>
<evidence type="ECO:0000256" key="14">
    <source>
        <dbReference type="ARBA" id="ARBA00023128"/>
    </source>
</evidence>
<geneLocation type="mitochondrion" evidence="19"/>
<keyword evidence="5 16" id="KW-0349">Heme</keyword>
<evidence type="ECO:0000256" key="2">
    <source>
        <dbReference type="ARBA" id="ARBA00004448"/>
    </source>
</evidence>
<dbReference type="PANTHER" id="PTHR19271">
    <property type="entry name" value="CYTOCHROME B"/>
    <property type="match status" value="1"/>
</dbReference>
<keyword evidence="6 16" id="KW-0679">Respiratory chain</keyword>
<keyword evidence="13" id="KW-0830">Ubiquinone</keyword>
<dbReference type="SUPFAM" id="SSF81342">
    <property type="entry name" value="Transmembrane di-heme cytochromes"/>
    <property type="match status" value="1"/>
</dbReference>
<evidence type="ECO:0000256" key="10">
    <source>
        <dbReference type="ARBA" id="ARBA00022982"/>
    </source>
</evidence>
<evidence type="ECO:0000256" key="15">
    <source>
        <dbReference type="ARBA" id="ARBA00023136"/>
    </source>
</evidence>
<feature type="transmembrane region" description="Helical" evidence="16">
    <location>
        <begin position="137"/>
        <end position="162"/>
    </location>
</feature>
<dbReference type="AlphaFoldDB" id="S0DF37"/>
<dbReference type="PANTHER" id="PTHR19271:SF16">
    <property type="entry name" value="CYTOCHROME B"/>
    <property type="match status" value="1"/>
</dbReference>
<comment type="similarity">
    <text evidence="16">Belongs to the cytochrome b family.</text>
</comment>
<feature type="transmembrane region" description="Helical" evidence="16">
    <location>
        <begin position="26"/>
        <end position="49"/>
    </location>
</feature>
<keyword evidence="12 16" id="KW-0408">Iron</keyword>
<feature type="domain" description="Cytochrome b/b6 N-terminal region profile" evidence="17">
    <location>
        <begin position="1"/>
        <end position="205"/>
    </location>
</feature>
<proteinExistence type="inferred from homology"/>
<dbReference type="SUPFAM" id="SSF81648">
    <property type="entry name" value="a domain/subunit of cytochrome bc1 complex (Ubiquinol-cytochrome c reductase)"/>
    <property type="match status" value="1"/>
</dbReference>
<accession>S0DF37</accession>
<protein>
    <recommendedName>
        <fullName evidence="3 16">Cytochrome b</fullName>
    </recommendedName>
</protein>
<evidence type="ECO:0000256" key="6">
    <source>
        <dbReference type="ARBA" id="ARBA00022660"/>
    </source>
</evidence>
<feature type="transmembrane region" description="Helical" evidence="16">
    <location>
        <begin position="107"/>
        <end position="130"/>
    </location>
</feature>
<feature type="transmembrane region" description="Helical" evidence="16">
    <location>
        <begin position="223"/>
        <end position="242"/>
    </location>
</feature>
<evidence type="ECO:0000256" key="7">
    <source>
        <dbReference type="ARBA" id="ARBA00022692"/>
    </source>
</evidence>
<dbReference type="InterPro" id="IPR027387">
    <property type="entry name" value="Cytb/b6-like_sf"/>
</dbReference>
<keyword evidence="15 16" id="KW-0472">Membrane</keyword>
<dbReference type="InterPro" id="IPR016174">
    <property type="entry name" value="Di-haem_cyt_TM"/>
</dbReference>
<dbReference type="InterPro" id="IPR005797">
    <property type="entry name" value="Cyt_b/b6_N"/>
</dbReference>
<comment type="subcellular location">
    <subcellularLocation>
        <location evidence="2">Mitochondrion inner membrane</location>
        <topology evidence="2">Multi-pass membrane protein</topology>
    </subcellularLocation>
</comment>
<dbReference type="InterPro" id="IPR036150">
    <property type="entry name" value="Cyt_b/b6_C_sf"/>
</dbReference>
<reference evidence="19" key="1">
    <citation type="journal article" date="2013" name="Genome Biol. Evol.">
        <title>Deep Sequencing of Mixed Total DNA without Barcodes Allows Efficient Assembly of Highly Plastic Ascidian Mitochondrial Genomes.</title>
        <authorList>
            <person name="Rubinstein N."/>
            <person name="Feldstein T."/>
            <person name="Shenkar N."/>
            <person name="Botero Castro F."/>
            <person name="Griggio F."/>
            <person name="Mastrototaro F."/>
            <person name="Delsuc F."/>
            <person name="Douzery E.J.P."/>
            <person name="Gissi C."/>
            <person name="Huchon D."/>
        </authorList>
    </citation>
    <scope>NUCLEOTIDE SEQUENCE</scope>
    <source>
        <tissue evidence="19">Gonads</tissue>
    </source>
</reference>
<dbReference type="GO" id="GO:0006122">
    <property type="term" value="P:mitochondrial electron transport, ubiquinol to cytochrome c"/>
    <property type="evidence" value="ECO:0007669"/>
    <property type="project" value="TreeGrafter"/>
</dbReference>
<dbReference type="InterPro" id="IPR005798">
    <property type="entry name" value="Cyt_b/b6_C"/>
</dbReference>
<dbReference type="GO" id="GO:0016491">
    <property type="term" value="F:oxidoreductase activity"/>
    <property type="evidence" value="ECO:0007669"/>
    <property type="project" value="UniProtKB-UniRule"/>
</dbReference>
<organism evidence="19">
    <name type="scientific">Rhodosoma turcicum</name>
    <dbReference type="NCBI Taxonomy" id="1256665"/>
    <lineage>
        <taxon>Eukaryota</taxon>
        <taxon>Metazoa</taxon>
        <taxon>Chordata</taxon>
        <taxon>Tunicata</taxon>
        <taxon>Ascidiacea</taxon>
        <taxon>Phlebobranchia</taxon>
        <taxon>Corellidae</taxon>
        <taxon>Rhodosoma</taxon>
    </lineage>
</organism>
<keyword evidence="8 16" id="KW-0479">Metal-binding</keyword>
<keyword evidence="14 16" id="KW-0496">Mitochondrion</keyword>
<evidence type="ECO:0000259" key="18">
    <source>
        <dbReference type="PROSITE" id="PS51003"/>
    </source>
</evidence>
<gene>
    <name evidence="19" type="primary">cob</name>
</gene>
<keyword evidence="7 16" id="KW-0812">Transmembrane</keyword>
<sequence length="352" mass="40398">MFRDHPVLSMVVGSLYRLPVSVNISYFWNFGSLVGLFLGVQIVSGFMLATRYSAYITQAFASVNHIMRDVEGGWVLRFVHSNGASFFLGCMYIHVGRGLFYKRYFSVHVWNIGVVLLLLSMLTGFLGYVLPWGQMSFWGATVITNLLSVLPWGSKIVAWLWGGYAVDKATLSRFYALHFIMPFVIMALSLLHLFFLHDVGSGNPQGFSTLKVDFWPYFGIKDLLGYMVVLVLFFSLVFFFPFSLGDSENFHKATSFITPVHIKPEWYYLFAYAILRSIPNKAVGVLALVFSICVFFFFPWFRFRSGNRLLWWWCFNFILLTWLGGCPVKVIYTMVAQIAGVLYFFLLFLCCC</sequence>
<evidence type="ECO:0000256" key="16">
    <source>
        <dbReference type="RuleBase" id="RU362117"/>
    </source>
</evidence>
<evidence type="ECO:0000256" key="3">
    <source>
        <dbReference type="ARBA" id="ARBA00013531"/>
    </source>
</evidence>
<dbReference type="Pfam" id="PF00033">
    <property type="entry name" value="Cytochrome_B"/>
    <property type="match status" value="1"/>
</dbReference>
<evidence type="ECO:0000256" key="8">
    <source>
        <dbReference type="ARBA" id="ARBA00022723"/>
    </source>
</evidence>
<dbReference type="Gene3D" id="1.20.810.10">
    <property type="entry name" value="Cytochrome Bc1 Complex, Chain C"/>
    <property type="match status" value="1"/>
</dbReference>
<keyword evidence="11 16" id="KW-1133">Transmembrane helix</keyword>
<dbReference type="GO" id="GO:0008121">
    <property type="term" value="F:quinol-cytochrome-c reductase activity"/>
    <property type="evidence" value="ECO:0007669"/>
    <property type="project" value="TreeGrafter"/>
</dbReference>
<dbReference type="PROSITE" id="PS51003">
    <property type="entry name" value="CYTB_CTER"/>
    <property type="match status" value="1"/>
</dbReference>
<dbReference type="EMBL" id="HF548560">
    <property type="protein sequence ID" value="CCO25795.1"/>
    <property type="molecule type" value="Genomic_DNA"/>
</dbReference>
<evidence type="ECO:0000256" key="11">
    <source>
        <dbReference type="ARBA" id="ARBA00022989"/>
    </source>
</evidence>
<feature type="domain" description="Cytochrome b/b6 C-terminal region profile" evidence="18">
    <location>
        <begin position="204"/>
        <end position="352"/>
    </location>
</feature>
<evidence type="ECO:0000256" key="5">
    <source>
        <dbReference type="ARBA" id="ARBA00022617"/>
    </source>
</evidence>
<name>S0DF37_9ASCI</name>
<dbReference type="Pfam" id="PF00032">
    <property type="entry name" value="Cytochrom_B_C"/>
    <property type="match status" value="1"/>
</dbReference>
<comment type="function">
    <text evidence="1 16">Component of the ubiquinol-cytochrome c reductase complex (complex III or cytochrome b-c1 complex) that is part of the mitochondrial respiratory chain. The b-c1 complex mediates electron transfer from ubiquinol to cytochrome c. Contributes to the generation of a proton gradient across the mitochondrial membrane that is then used for ATP synthesis.</text>
</comment>
<evidence type="ECO:0000259" key="17">
    <source>
        <dbReference type="PROSITE" id="PS51002"/>
    </source>
</evidence>
<comment type="cofactor">
    <cofactor evidence="16">
        <name>heme b</name>
        <dbReference type="ChEBI" id="CHEBI:60344"/>
    </cofactor>
    <text evidence="16">Binds 2 heme groups non-covalently.</text>
</comment>
<evidence type="ECO:0000256" key="13">
    <source>
        <dbReference type="ARBA" id="ARBA00023075"/>
    </source>
</evidence>
<keyword evidence="9" id="KW-0999">Mitochondrion inner membrane</keyword>
<keyword evidence="4 16" id="KW-0813">Transport</keyword>
<evidence type="ECO:0000256" key="9">
    <source>
        <dbReference type="ARBA" id="ARBA00022792"/>
    </source>
</evidence>
<dbReference type="GO" id="GO:0046872">
    <property type="term" value="F:metal ion binding"/>
    <property type="evidence" value="ECO:0007669"/>
    <property type="project" value="UniProtKB-UniRule"/>
</dbReference>
<evidence type="ECO:0000256" key="1">
    <source>
        <dbReference type="ARBA" id="ARBA00002566"/>
    </source>
</evidence>
<dbReference type="CDD" id="cd00284">
    <property type="entry name" value="Cytochrome_b_N"/>
    <property type="match status" value="1"/>
</dbReference>
<dbReference type="PROSITE" id="PS51002">
    <property type="entry name" value="CYTB_NTER"/>
    <property type="match status" value="1"/>
</dbReference>
<evidence type="ECO:0000313" key="19">
    <source>
        <dbReference type="EMBL" id="CCO25795.1"/>
    </source>
</evidence>
<dbReference type="InterPro" id="IPR048259">
    <property type="entry name" value="Cytochrome_b_N_euk/bac"/>
</dbReference>
<evidence type="ECO:0000256" key="12">
    <source>
        <dbReference type="ARBA" id="ARBA00023004"/>
    </source>
</evidence>
<feature type="transmembrane region" description="Helical" evidence="16">
    <location>
        <begin position="174"/>
        <end position="196"/>
    </location>
</feature>
<feature type="transmembrane region" description="Helical" evidence="16">
    <location>
        <begin position="331"/>
        <end position="351"/>
    </location>
</feature>
<feature type="transmembrane region" description="Helical" evidence="16">
    <location>
        <begin position="282"/>
        <end position="301"/>
    </location>
</feature>
<keyword evidence="10 16" id="KW-0249">Electron transport</keyword>